<dbReference type="Pfam" id="PF03787">
    <property type="entry name" value="RAMPs"/>
    <property type="match status" value="1"/>
</dbReference>
<keyword evidence="9" id="KW-1185">Reference proteome</keyword>
<feature type="domain" description="CRISPR type III-associated protein" evidence="7">
    <location>
        <begin position="11"/>
        <end position="311"/>
    </location>
</feature>
<reference evidence="8 9" key="1">
    <citation type="submission" date="2013-06" db="EMBL/GenBank/DDBJ databases">
        <authorList>
            <person name="Weinstock G."/>
            <person name="Sodergren E."/>
            <person name="Clifton S."/>
            <person name="Fulton L."/>
            <person name="Fulton B."/>
            <person name="Courtney L."/>
            <person name="Fronick C."/>
            <person name="Harrison M."/>
            <person name="Strong C."/>
            <person name="Farmer C."/>
            <person name="Delahaunty K."/>
            <person name="Markovic C."/>
            <person name="Hall O."/>
            <person name="Minx P."/>
            <person name="Tomlinson C."/>
            <person name="Mitreva M."/>
            <person name="Nelson J."/>
            <person name="Hou S."/>
            <person name="Wollam A."/>
            <person name="Pepin K.H."/>
            <person name="Johnson M."/>
            <person name="Bhonagiri V."/>
            <person name="Nash W.E."/>
            <person name="Warren W."/>
            <person name="Chinwalla A."/>
            <person name="Mardis E.R."/>
            <person name="Wilson R.K."/>
        </authorList>
    </citation>
    <scope>NUCLEOTIDE SEQUENCE [LARGE SCALE GENOMIC DNA]</scope>
    <source>
        <strain evidence="8 9">ATCC 51271</strain>
    </source>
</reference>
<sequence>MEDYLINYELKIKILTPVYIGSGYTVGKREYIHDKSKNLVSFLDLEKLFKGILDNGLYSEYEKYFTADNKNREMNVELKQFLERAGIGEDKYSEWITYSEYMGSSNLSLQNTHEIQTFIKDAYGNPYIPGSSLKGAIRTILESNYIRKKYNEFDRSRAEVKKEGMKGKTRYMSVPQNHLKEKVFHRQITDERVKLENMQNDIMRGIIVGDSLSIDKNSLCICQKIDLSTKGNKKSLNVLRECLKPGTVVTVPLTIDSKIVRNMYGKKFDLEDIKADINMFYKNYKDEYITKFKNFPQIIEEKNAFYLGGGSGYVSKTVTHSLFNEDNATKVVSEILNEVFTQKSKPSANKDDEVLGVSPHTLKCTYYLENLCQMGLCRIVD</sequence>
<dbReference type="HOGENOM" id="CLU_036878_0_0_9"/>
<accession>V2XLA0</accession>
<gene>
    <name evidence="8" type="ORF">GCWU0000282_001835</name>
</gene>
<comment type="function">
    <text evidence="1">This subunit might be involved in maturation of a crRNA intermediate to its mature form.</text>
</comment>
<evidence type="ECO:0000256" key="4">
    <source>
        <dbReference type="ARBA" id="ARBA00022884"/>
    </source>
</evidence>
<evidence type="ECO:0000256" key="5">
    <source>
        <dbReference type="ARBA" id="ARBA00023118"/>
    </source>
</evidence>
<proteinExistence type="inferred from homology"/>
<keyword evidence="4" id="KW-0694">RNA-binding</keyword>
<dbReference type="InterPro" id="IPR005537">
    <property type="entry name" value="RAMP_III_fam"/>
</dbReference>
<dbReference type="GO" id="GO:0003723">
    <property type="term" value="F:RNA binding"/>
    <property type="evidence" value="ECO:0007669"/>
    <property type="project" value="UniProtKB-KW"/>
</dbReference>
<evidence type="ECO:0000256" key="3">
    <source>
        <dbReference type="ARBA" id="ARBA00016113"/>
    </source>
</evidence>
<evidence type="ECO:0000256" key="2">
    <source>
        <dbReference type="ARBA" id="ARBA00006680"/>
    </source>
</evidence>
<dbReference type="STRING" id="592026.GCWU0000282_001835"/>
<evidence type="ECO:0000256" key="6">
    <source>
        <dbReference type="ARBA" id="ARBA00031720"/>
    </source>
</evidence>
<dbReference type="eggNOG" id="COG1332">
    <property type="taxonomic scope" value="Bacteria"/>
</dbReference>
<dbReference type="PANTHER" id="PTHR38007">
    <property type="entry name" value="CRISPR SYSTEM CMS PROTEIN CSM5"/>
    <property type="match status" value="1"/>
</dbReference>
<organism evidence="8 9">
    <name type="scientific">Catonella morbi ATCC 51271</name>
    <dbReference type="NCBI Taxonomy" id="592026"/>
    <lineage>
        <taxon>Bacteria</taxon>
        <taxon>Bacillati</taxon>
        <taxon>Bacillota</taxon>
        <taxon>Clostridia</taxon>
        <taxon>Lachnospirales</taxon>
        <taxon>Lachnospiraceae</taxon>
        <taxon>Catonella</taxon>
    </lineage>
</organism>
<protein>
    <recommendedName>
        <fullName evidence="3">CRISPR system Cms protein Csm5</fullName>
    </recommendedName>
    <alternativeName>
        <fullName evidence="6">CRISPR type III A-associated protein Csm5</fullName>
    </alternativeName>
</protein>
<dbReference type="AlphaFoldDB" id="V2XLA0"/>
<name>V2XLA0_9FIRM</name>
<dbReference type="Proteomes" id="UP000018227">
    <property type="component" value="Unassembled WGS sequence"/>
</dbReference>
<dbReference type="RefSeq" id="WP_023354706.1">
    <property type="nucleotide sequence ID" value="NZ_KI535368.1"/>
</dbReference>
<evidence type="ECO:0000256" key="1">
    <source>
        <dbReference type="ARBA" id="ARBA00003088"/>
    </source>
</evidence>
<evidence type="ECO:0000259" key="7">
    <source>
        <dbReference type="Pfam" id="PF03787"/>
    </source>
</evidence>
<keyword evidence="5" id="KW-0051">Antiviral defense</keyword>
<dbReference type="PANTHER" id="PTHR38007:SF1">
    <property type="entry name" value="CRISPR SYSTEM CMS PROTEIN CSM5"/>
    <property type="match status" value="1"/>
</dbReference>
<dbReference type="GO" id="GO:0051607">
    <property type="term" value="P:defense response to virus"/>
    <property type="evidence" value="ECO:0007669"/>
    <property type="project" value="UniProtKB-KW"/>
</dbReference>
<comment type="similarity">
    <text evidence="2">Belongs to the CRISPR-associated Csm5 family.</text>
</comment>
<evidence type="ECO:0000313" key="9">
    <source>
        <dbReference type="Proteomes" id="UP000018227"/>
    </source>
</evidence>
<comment type="caution">
    <text evidence="8">The sequence shown here is derived from an EMBL/GenBank/DDBJ whole genome shotgun (WGS) entry which is preliminary data.</text>
</comment>
<dbReference type="NCBIfam" id="TIGR01899">
    <property type="entry name" value="cas_TM1807_csm5"/>
    <property type="match status" value="1"/>
</dbReference>
<dbReference type="InterPro" id="IPR010173">
    <property type="entry name" value="CRISPR-assoc_Csm5"/>
</dbReference>
<dbReference type="OrthoDB" id="24360at2"/>
<dbReference type="EMBL" id="ACIL03000013">
    <property type="protein sequence ID" value="ESL02964.1"/>
    <property type="molecule type" value="Genomic_DNA"/>
</dbReference>
<evidence type="ECO:0000313" key="8">
    <source>
        <dbReference type="EMBL" id="ESL02964.1"/>
    </source>
</evidence>